<gene>
    <name evidence="3" type="ORF">SAMN04488112_102155</name>
</gene>
<dbReference type="Pfam" id="PF00381">
    <property type="entry name" value="PTS-HPr"/>
    <property type="match status" value="1"/>
</dbReference>
<evidence type="ECO:0000313" key="4">
    <source>
        <dbReference type="Proteomes" id="UP000199387"/>
    </source>
</evidence>
<dbReference type="STRING" id="1236220.SAMN04488112_102155"/>
<evidence type="ECO:0000313" key="3">
    <source>
        <dbReference type="EMBL" id="SDC03868.1"/>
    </source>
</evidence>
<feature type="compositionally biased region" description="Acidic residues" evidence="1">
    <location>
        <begin position="247"/>
        <end position="274"/>
    </location>
</feature>
<sequence length="354" mass="39020">MKKSLFIPSNDFEKTEYTPTGVDEGGDSPLKQLSHPVIIGLILFLLIASVSSAAASGTGDEPEALIIRADRIESAGLLMGLDSGQRSWLLTLQIGESKIEGMEMAASYGNGQGGWQLDIQDSGPVSIQDLQVKVSAIGFKIKPGDLLEIDRPVPSVVLHDVYLRVEKMEAGSAHMPSLDLDTTKEVSLERPQGGIFIDLRQFGEDDEQEVEKEVNRMVSGEPEEEKKEKEAPTDGDQSADEHKQDENSGEGDTEDPDSAQEGDSDPDEGADQQEELTKTIRLKRYFSALEIVNQAKTYDADITLKRKDKEYDAKDWGRMVLMKRFSGTEIELVVNGPDKKKALKEMAQFLGKEE</sequence>
<protein>
    <submittedName>
        <fullName evidence="3">Phosphotransferase system, HPr</fullName>
    </submittedName>
</protein>
<dbReference type="InterPro" id="IPR035895">
    <property type="entry name" value="HPr-like_sf"/>
</dbReference>
<evidence type="ECO:0000256" key="1">
    <source>
        <dbReference type="SAM" id="MobiDB-lite"/>
    </source>
</evidence>
<dbReference type="AlphaFoldDB" id="A0A1G6IBN6"/>
<feature type="domain" description="HPr" evidence="2">
    <location>
        <begin position="288"/>
        <end position="350"/>
    </location>
</feature>
<keyword evidence="3" id="KW-0808">Transferase</keyword>
<dbReference type="EMBL" id="FMZA01000002">
    <property type="protein sequence ID" value="SDC03868.1"/>
    <property type="molecule type" value="Genomic_DNA"/>
</dbReference>
<evidence type="ECO:0000259" key="2">
    <source>
        <dbReference type="Pfam" id="PF00381"/>
    </source>
</evidence>
<dbReference type="InterPro" id="IPR000032">
    <property type="entry name" value="HPr-like"/>
</dbReference>
<accession>A0A1G6IBN6</accession>
<dbReference type="SUPFAM" id="SSF55594">
    <property type="entry name" value="HPr-like"/>
    <property type="match status" value="1"/>
</dbReference>
<keyword evidence="4" id="KW-1185">Reference proteome</keyword>
<dbReference type="Proteomes" id="UP000199387">
    <property type="component" value="Unassembled WGS sequence"/>
</dbReference>
<proteinExistence type="predicted"/>
<dbReference type="Gene3D" id="3.30.1340.10">
    <property type="entry name" value="HPr-like"/>
    <property type="match status" value="1"/>
</dbReference>
<organism evidence="3 4">
    <name type="scientific">Melghirimyces thermohalophilus</name>
    <dbReference type="NCBI Taxonomy" id="1236220"/>
    <lineage>
        <taxon>Bacteria</taxon>
        <taxon>Bacillati</taxon>
        <taxon>Bacillota</taxon>
        <taxon>Bacilli</taxon>
        <taxon>Bacillales</taxon>
        <taxon>Thermoactinomycetaceae</taxon>
        <taxon>Melghirimyces</taxon>
    </lineage>
</organism>
<reference evidence="3 4" key="1">
    <citation type="submission" date="2016-10" db="EMBL/GenBank/DDBJ databases">
        <authorList>
            <person name="de Groot N.N."/>
        </authorList>
    </citation>
    <scope>NUCLEOTIDE SEQUENCE [LARGE SCALE GENOMIC DNA]</scope>
    <source>
        <strain evidence="3 4">DSM 45514</strain>
    </source>
</reference>
<feature type="region of interest" description="Disordered" evidence="1">
    <location>
        <begin position="197"/>
        <end position="275"/>
    </location>
</feature>
<name>A0A1G6IBN6_9BACL</name>
<dbReference type="GO" id="GO:0016740">
    <property type="term" value="F:transferase activity"/>
    <property type="evidence" value="ECO:0007669"/>
    <property type="project" value="UniProtKB-KW"/>
</dbReference>